<gene>
    <name evidence="4" type="ORF">METZ01_LOCUS156369</name>
</gene>
<evidence type="ECO:0000256" key="1">
    <source>
        <dbReference type="ARBA" id="ARBA00022490"/>
    </source>
</evidence>
<proteinExistence type="predicted"/>
<keyword evidence="3" id="KW-0456">Lyase</keyword>
<feature type="non-terminal residue" evidence="4">
    <location>
        <position position="183"/>
    </location>
</feature>
<dbReference type="Pfam" id="PF04345">
    <property type="entry name" value="Chor_lyase"/>
    <property type="match status" value="1"/>
</dbReference>
<dbReference type="PANTHER" id="PTHR38683:SF1">
    <property type="entry name" value="CHORISMATE PYRUVATE-LYASE"/>
    <property type="match status" value="1"/>
</dbReference>
<evidence type="ECO:0000256" key="2">
    <source>
        <dbReference type="ARBA" id="ARBA00022688"/>
    </source>
</evidence>
<dbReference type="GO" id="GO:0008813">
    <property type="term" value="F:chorismate lyase activity"/>
    <property type="evidence" value="ECO:0007669"/>
    <property type="project" value="InterPro"/>
</dbReference>
<evidence type="ECO:0008006" key="5">
    <source>
        <dbReference type="Google" id="ProtNLM"/>
    </source>
</evidence>
<dbReference type="PANTHER" id="PTHR38683">
    <property type="entry name" value="CHORISMATE PYRUVATE-LYASE"/>
    <property type="match status" value="1"/>
</dbReference>
<name>A0A382APP7_9ZZZZ</name>
<accession>A0A382APP7</accession>
<dbReference type="AlphaFoldDB" id="A0A382APP7"/>
<reference evidence="4" key="1">
    <citation type="submission" date="2018-05" db="EMBL/GenBank/DDBJ databases">
        <authorList>
            <person name="Lanie J.A."/>
            <person name="Ng W.-L."/>
            <person name="Kazmierczak K.M."/>
            <person name="Andrzejewski T.M."/>
            <person name="Davidsen T.M."/>
            <person name="Wayne K.J."/>
            <person name="Tettelin H."/>
            <person name="Glass J.I."/>
            <person name="Rusch D."/>
            <person name="Podicherti R."/>
            <person name="Tsui H.-C.T."/>
            <person name="Winkler M.E."/>
        </authorList>
    </citation>
    <scope>NUCLEOTIDE SEQUENCE</scope>
</reference>
<evidence type="ECO:0000256" key="3">
    <source>
        <dbReference type="ARBA" id="ARBA00023239"/>
    </source>
</evidence>
<dbReference type="Gene3D" id="3.40.1410.10">
    <property type="entry name" value="Chorismate lyase-like"/>
    <property type="match status" value="1"/>
</dbReference>
<organism evidence="4">
    <name type="scientific">marine metagenome</name>
    <dbReference type="NCBI Taxonomy" id="408172"/>
    <lineage>
        <taxon>unclassified sequences</taxon>
        <taxon>metagenomes</taxon>
        <taxon>ecological metagenomes</taxon>
    </lineage>
</organism>
<keyword evidence="1" id="KW-0963">Cytoplasm</keyword>
<evidence type="ECO:0000313" key="4">
    <source>
        <dbReference type="EMBL" id="SVB03515.1"/>
    </source>
</evidence>
<dbReference type="GO" id="GO:0006744">
    <property type="term" value="P:ubiquinone biosynthetic process"/>
    <property type="evidence" value="ECO:0007669"/>
    <property type="project" value="UniProtKB-KW"/>
</dbReference>
<keyword evidence="2" id="KW-0831">Ubiquinone biosynthesis</keyword>
<dbReference type="EMBL" id="UINC01026303">
    <property type="protein sequence ID" value="SVB03515.1"/>
    <property type="molecule type" value="Genomic_DNA"/>
</dbReference>
<protein>
    <recommendedName>
        <fullName evidence="5">Chorismate lyase</fullName>
    </recommendedName>
</protein>
<dbReference type="InterPro" id="IPR007440">
    <property type="entry name" value="Chorismate--pyruvate_lyase"/>
</dbReference>
<sequence>MNSNQNRSLARPRETNWLTEQGIQKEQIDPPMRSWLLEKGLLTKRLQGLCGVHFRLEVLHEPGADWDSLTLANSSIATYEFKREVVMWCGEEPCIYAQTNVSESTANMHPWLRTLGAEPLGERLQSLADVTRSDFAFTCVGACDSDDYPVGRLSITGPLWARRSTFTIRNHELIVIEVFLPGL</sequence>
<dbReference type="InterPro" id="IPR028978">
    <property type="entry name" value="Chorismate_lyase_/UTRA_dom_sf"/>
</dbReference>
<dbReference type="SUPFAM" id="SSF64288">
    <property type="entry name" value="Chorismate lyase-like"/>
    <property type="match status" value="1"/>
</dbReference>
<dbReference type="GO" id="GO:0005829">
    <property type="term" value="C:cytosol"/>
    <property type="evidence" value="ECO:0007669"/>
    <property type="project" value="TreeGrafter"/>
</dbReference>